<keyword evidence="4" id="KW-1185">Reference proteome</keyword>
<organism evidence="3 4">
    <name type="scientific">Fusarium kuroshium</name>
    <dbReference type="NCBI Taxonomy" id="2010991"/>
    <lineage>
        <taxon>Eukaryota</taxon>
        <taxon>Fungi</taxon>
        <taxon>Dikarya</taxon>
        <taxon>Ascomycota</taxon>
        <taxon>Pezizomycotina</taxon>
        <taxon>Sordariomycetes</taxon>
        <taxon>Hypocreomycetidae</taxon>
        <taxon>Hypocreales</taxon>
        <taxon>Nectriaceae</taxon>
        <taxon>Fusarium</taxon>
        <taxon>Fusarium solani species complex</taxon>
    </lineage>
</organism>
<feature type="region of interest" description="Disordered" evidence="2">
    <location>
        <begin position="1"/>
        <end position="20"/>
    </location>
</feature>
<protein>
    <submittedName>
        <fullName evidence="3">Uncharacterized protein</fullName>
    </submittedName>
</protein>
<dbReference type="Proteomes" id="UP000277212">
    <property type="component" value="Unassembled WGS sequence"/>
</dbReference>
<reference evidence="3 4" key="1">
    <citation type="submission" date="2017-06" db="EMBL/GenBank/DDBJ databases">
        <title>Comparative genomic analysis of Ambrosia Fusariam Clade fungi.</title>
        <authorList>
            <person name="Stajich J.E."/>
            <person name="Carrillo J."/>
            <person name="Kijimoto T."/>
            <person name="Eskalen A."/>
            <person name="O'Donnell K."/>
            <person name="Kasson M."/>
        </authorList>
    </citation>
    <scope>NUCLEOTIDE SEQUENCE [LARGE SCALE GENOMIC DNA]</scope>
    <source>
        <strain evidence="3">UCR3666</strain>
    </source>
</reference>
<sequence>MGSTGTSVKRTGGFHTHHPQTFFLRSVATRSISPPLPITDPEELLSLKQQLEEAKTREQAERRKNQKITLEEYL</sequence>
<evidence type="ECO:0000256" key="2">
    <source>
        <dbReference type="SAM" id="MobiDB-lite"/>
    </source>
</evidence>
<keyword evidence="1" id="KW-0175">Coiled coil</keyword>
<gene>
    <name evidence="3" type="ORF">CDV36_015521</name>
</gene>
<name>A0A3M2RAI9_9HYPO</name>
<evidence type="ECO:0000256" key="1">
    <source>
        <dbReference type="SAM" id="Coils"/>
    </source>
</evidence>
<feature type="coiled-coil region" evidence="1">
    <location>
        <begin position="44"/>
        <end position="71"/>
    </location>
</feature>
<comment type="caution">
    <text evidence="3">The sequence shown here is derived from an EMBL/GenBank/DDBJ whole genome shotgun (WGS) entry which is preliminary data.</text>
</comment>
<accession>A0A3M2RAI9</accession>
<proteinExistence type="predicted"/>
<dbReference type="AlphaFoldDB" id="A0A3M2RAI9"/>
<dbReference type="EMBL" id="NKUJ01000600">
    <property type="protein sequence ID" value="RMJ02209.1"/>
    <property type="molecule type" value="Genomic_DNA"/>
</dbReference>
<evidence type="ECO:0000313" key="4">
    <source>
        <dbReference type="Proteomes" id="UP000277212"/>
    </source>
</evidence>
<evidence type="ECO:0000313" key="3">
    <source>
        <dbReference type="EMBL" id="RMJ02209.1"/>
    </source>
</evidence>